<feature type="signal peptide" evidence="6">
    <location>
        <begin position="1"/>
        <end position="21"/>
    </location>
</feature>
<evidence type="ECO:0000313" key="9">
    <source>
        <dbReference type="Proteomes" id="UP000322234"/>
    </source>
</evidence>
<feature type="chain" id="PRO_5025656690" description="UPAR/Ly6 domain-containing protein" evidence="6">
    <location>
        <begin position="22"/>
        <end position="625"/>
    </location>
</feature>
<dbReference type="Pfam" id="PF00021">
    <property type="entry name" value="UPAR_LY6"/>
    <property type="match status" value="4"/>
</dbReference>
<keyword evidence="3 6" id="KW-0732">Signal</keyword>
<evidence type="ECO:0000313" key="8">
    <source>
        <dbReference type="EMBL" id="MXQ97080.1"/>
    </source>
</evidence>
<keyword evidence="5" id="KW-0325">Glycoprotein</keyword>
<evidence type="ECO:0000256" key="2">
    <source>
        <dbReference type="ARBA" id="ARBA00022475"/>
    </source>
</evidence>
<protein>
    <recommendedName>
        <fullName evidence="7">UPAR/Ly6 domain-containing protein</fullName>
    </recommendedName>
</protein>
<dbReference type="GO" id="GO:0007159">
    <property type="term" value="P:leukocyte cell-cell adhesion"/>
    <property type="evidence" value="ECO:0007669"/>
    <property type="project" value="TreeGrafter"/>
</dbReference>
<dbReference type="CDD" id="cd23623">
    <property type="entry name" value="TFP_LU_ECD_CD177_rpt1"/>
    <property type="match status" value="1"/>
</dbReference>
<evidence type="ECO:0000256" key="6">
    <source>
        <dbReference type="SAM" id="SignalP"/>
    </source>
</evidence>
<feature type="domain" description="UPAR/Ly6" evidence="7">
    <location>
        <begin position="129"/>
        <end position="206"/>
    </location>
</feature>
<dbReference type="PANTHER" id="PTHR16529">
    <property type="entry name" value="CD177 ANTIGEN"/>
    <property type="match status" value="1"/>
</dbReference>
<evidence type="ECO:0000256" key="5">
    <source>
        <dbReference type="ARBA" id="ARBA00023180"/>
    </source>
</evidence>
<organism evidence="8 9">
    <name type="scientific">Bos mutus</name>
    <name type="common">wild yak</name>
    <dbReference type="NCBI Taxonomy" id="72004"/>
    <lineage>
        <taxon>Eukaryota</taxon>
        <taxon>Metazoa</taxon>
        <taxon>Chordata</taxon>
        <taxon>Craniata</taxon>
        <taxon>Vertebrata</taxon>
        <taxon>Euteleostomi</taxon>
        <taxon>Mammalia</taxon>
        <taxon>Eutheria</taxon>
        <taxon>Laurasiatheria</taxon>
        <taxon>Artiodactyla</taxon>
        <taxon>Ruminantia</taxon>
        <taxon>Pecora</taxon>
        <taxon>Bovidae</taxon>
        <taxon>Bovinae</taxon>
        <taxon>Bos</taxon>
    </lineage>
</organism>
<proteinExistence type="predicted"/>
<dbReference type="GO" id="GO:0098742">
    <property type="term" value="P:cell-cell adhesion via plasma-membrane adhesion molecules"/>
    <property type="evidence" value="ECO:0007669"/>
    <property type="project" value="TreeGrafter"/>
</dbReference>
<evidence type="ECO:0000256" key="4">
    <source>
        <dbReference type="ARBA" id="ARBA00023136"/>
    </source>
</evidence>
<keyword evidence="2" id="KW-1003">Cell membrane</keyword>
<dbReference type="GO" id="GO:0044853">
    <property type="term" value="C:plasma membrane raft"/>
    <property type="evidence" value="ECO:0007669"/>
    <property type="project" value="TreeGrafter"/>
</dbReference>
<comment type="subcellular location">
    <subcellularLocation>
        <location evidence="1">Cell membrane</location>
    </subcellularLocation>
</comment>
<keyword evidence="9" id="KW-1185">Reference proteome</keyword>
<sequence length="625" mass="66491">MSPALLLALLGITLALPGARALNCYSGVAETIKNVSEQPFRWTTSQVNCGEGLGCQEMVLITQNDPLLYLVLIKGCTQAANQEARVTDHRAGPGLSIVSYTRVCRENLCNDLSTSLPLWTPLRPTVPGSVRCPVCLSREGCLSAPEMTCPAKSSHCYNGVLQLTAGDPPGGSSTSILKVQGCVSQAGCNLLNGTQEVGPISLWETCIPKGALTCYRGIMLQMSPNLSQDPVDWSTTTEQQCNPGEVCQETLLLIDVGPRSILLGSKGCSQVNIQGDFMHSRPPGVLVASYARVCSSDYCNSAASSSVLVNALPRPAPPAPGHLQCPVCLALGSCSQSSNVMCPKGTSHCYKGQIFLRGGGLTAPVDIQGCVAHPSSTLLGRRWSIGVFTVTETLAQKLFCQKGTFMGIQEDATNMFNWTSEKVEACDNGTLCQETILLIKTAGTKTAILATKSCSLDGTPAITFIQHTAAPSLAAISYSNYCEDPFCNNREGLYDIWNIQETEEETKGTTSLHCPTCLALGSCLNAPSVACPNNTDRCYQGKLQVSEGNVNSLLEIKGCTSIIGCRLMSGVFKIGPLWVKETCPSMSISTRKIDNGATWLHTSVWKLKLLLMLLLLILGGSASGP</sequence>
<dbReference type="GO" id="GO:0045217">
    <property type="term" value="P:cell-cell junction maintenance"/>
    <property type="evidence" value="ECO:0007669"/>
    <property type="project" value="TreeGrafter"/>
</dbReference>
<dbReference type="InterPro" id="IPR051899">
    <property type="entry name" value="Fert-Immune_med_protein"/>
</dbReference>
<dbReference type="GO" id="GO:0043315">
    <property type="term" value="P:positive regulation of neutrophil degranulation"/>
    <property type="evidence" value="ECO:0007669"/>
    <property type="project" value="TreeGrafter"/>
</dbReference>
<keyword evidence="4" id="KW-0472">Membrane</keyword>
<accession>A0A6B0S438</accession>
<reference evidence="8" key="1">
    <citation type="submission" date="2019-10" db="EMBL/GenBank/DDBJ databases">
        <title>The sequence and de novo assembly of the wild yak genome.</title>
        <authorList>
            <person name="Liu Y."/>
        </authorList>
    </citation>
    <scope>NUCLEOTIDE SEQUENCE [LARGE SCALE GENOMIC DNA]</scope>
    <source>
        <strain evidence="8">WY2019</strain>
    </source>
</reference>
<dbReference type="InterPro" id="IPR045860">
    <property type="entry name" value="Snake_toxin-like_sf"/>
</dbReference>
<dbReference type="Proteomes" id="UP000322234">
    <property type="component" value="Unassembled WGS sequence"/>
</dbReference>
<feature type="domain" description="UPAR/Ly6" evidence="7">
    <location>
        <begin position="511"/>
        <end position="585"/>
    </location>
</feature>
<dbReference type="AlphaFoldDB" id="A0A6B0S438"/>
<evidence type="ECO:0000256" key="1">
    <source>
        <dbReference type="ARBA" id="ARBA00004236"/>
    </source>
</evidence>
<comment type="caution">
    <text evidence="8">The sequence shown here is derived from an EMBL/GenBank/DDBJ whole genome shotgun (WGS) entry which is preliminary data.</text>
</comment>
<evidence type="ECO:0000256" key="3">
    <source>
        <dbReference type="ARBA" id="ARBA00022729"/>
    </source>
</evidence>
<feature type="domain" description="UPAR/Ly6" evidence="7">
    <location>
        <begin position="236"/>
        <end position="302"/>
    </location>
</feature>
<dbReference type="PANTHER" id="PTHR16529:SF8">
    <property type="entry name" value="CD177 ANTIGEN"/>
    <property type="match status" value="1"/>
</dbReference>
<dbReference type="CDD" id="cd23624">
    <property type="entry name" value="TFP_LU_ECD_CD177_rpt3"/>
    <property type="match status" value="1"/>
</dbReference>
<name>A0A6B0S438_9CETA</name>
<dbReference type="InterPro" id="IPR016054">
    <property type="entry name" value="LY6_UPA_recep-like"/>
</dbReference>
<gene>
    <name evidence="8" type="ORF">E5288_WYG016546</name>
</gene>
<dbReference type="GO" id="GO:2001044">
    <property type="term" value="P:regulation of integrin-mediated signaling pathway"/>
    <property type="evidence" value="ECO:0007669"/>
    <property type="project" value="TreeGrafter"/>
</dbReference>
<feature type="domain" description="UPAR/Ly6" evidence="7">
    <location>
        <begin position="322"/>
        <end position="402"/>
    </location>
</feature>
<dbReference type="CDD" id="cd23622">
    <property type="entry name" value="TFP_LU_ECD_TEX101_rpt1"/>
    <property type="match status" value="1"/>
</dbReference>
<evidence type="ECO:0000259" key="7">
    <source>
        <dbReference type="Pfam" id="PF00021"/>
    </source>
</evidence>
<dbReference type="CDD" id="cd23637">
    <property type="entry name" value="TFP_LU_ECD_CD177_rpt4"/>
    <property type="match status" value="1"/>
</dbReference>
<dbReference type="SUPFAM" id="SSF57302">
    <property type="entry name" value="Snake toxin-like"/>
    <property type="match status" value="1"/>
</dbReference>
<dbReference type="EMBL" id="VBQZ03000181">
    <property type="protein sequence ID" value="MXQ97080.1"/>
    <property type="molecule type" value="Genomic_DNA"/>
</dbReference>